<feature type="region of interest" description="Disordered" evidence="1">
    <location>
        <begin position="66"/>
        <end position="319"/>
    </location>
</feature>
<feature type="region of interest" description="Disordered" evidence="1">
    <location>
        <begin position="502"/>
        <end position="570"/>
    </location>
</feature>
<feature type="compositionally biased region" description="Low complexity" evidence="1">
    <location>
        <begin position="261"/>
        <end position="274"/>
    </location>
</feature>
<feature type="compositionally biased region" description="Polar residues" evidence="1">
    <location>
        <begin position="512"/>
        <end position="527"/>
    </location>
</feature>
<dbReference type="InterPro" id="IPR038610">
    <property type="entry name" value="FliK-like_C_sf"/>
</dbReference>
<proteinExistence type="predicted"/>
<protein>
    <submittedName>
        <fullName evidence="3">Flagellar hook-length control protein FliK</fullName>
    </submittedName>
</protein>
<feature type="compositionally biased region" description="Polar residues" evidence="1">
    <location>
        <begin position="34"/>
        <end position="45"/>
    </location>
</feature>
<keyword evidence="3" id="KW-0282">Flagellum</keyword>
<dbReference type="Proteomes" id="UP001158067">
    <property type="component" value="Unassembled WGS sequence"/>
</dbReference>
<feature type="compositionally biased region" description="Polar residues" evidence="1">
    <location>
        <begin position="117"/>
        <end position="151"/>
    </location>
</feature>
<gene>
    <name evidence="3" type="ORF">SAMN06265222_106149</name>
</gene>
<dbReference type="Gene3D" id="3.30.750.140">
    <property type="match status" value="1"/>
</dbReference>
<reference evidence="3 4" key="1">
    <citation type="submission" date="2017-05" db="EMBL/GenBank/DDBJ databases">
        <authorList>
            <person name="Varghese N."/>
            <person name="Submissions S."/>
        </authorList>
    </citation>
    <scope>NUCLEOTIDE SEQUENCE [LARGE SCALE GENOMIC DNA]</scope>
    <source>
        <strain evidence="3 4">DSM 25457</strain>
    </source>
</reference>
<feature type="domain" description="Flagellar hook-length control protein-like C-terminal" evidence="2">
    <location>
        <begin position="421"/>
        <end position="499"/>
    </location>
</feature>
<keyword evidence="3" id="KW-0966">Cell projection</keyword>
<feature type="compositionally biased region" description="Acidic residues" evidence="1">
    <location>
        <begin position="92"/>
        <end position="101"/>
    </location>
</feature>
<dbReference type="InterPro" id="IPR021136">
    <property type="entry name" value="Flagellar_hook_control-like_C"/>
</dbReference>
<comment type="caution">
    <text evidence="3">The sequence shown here is derived from an EMBL/GenBank/DDBJ whole genome shotgun (WGS) entry which is preliminary data.</text>
</comment>
<dbReference type="Pfam" id="PF02120">
    <property type="entry name" value="Flg_hook"/>
    <property type="match status" value="1"/>
</dbReference>
<organism evidence="3 4">
    <name type="scientific">Neorhodopirellula lusitana</name>
    <dbReference type="NCBI Taxonomy" id="445327"/>
    <lineage>
        <taxon>Bacteria</taxon>
        <taxon>Pseudomonadati</taxon>
        <taxon>Planctomycetota</taxon>
        <taxon>Planctomycetia</taxon>
        <taxon>Pirellulales</taxon>
        <taxon>Pirellulaceae</taxon>
        <taxon>Neorhodopirellula</taxon>
    </lineage>
</organism>
<feature type="compositionally biased region" description="Polar residues" evidence="1">
    <location>
        <begin position="546"/>
        <end position="570"/>
    </location>
</feature>
<name>A0ABY1Q669_9BACT</name>
<dbReference type="RefSeq" id="WP_283432898.1">
    <property type="nucleotide sequence ID" value="NZ_FXUG01000006.1"/>
</dbReference>
<evidence type="ECO:0000313" key="4">
    <source>
        <dbReference type="Proteomes" id="UP001158067"/>
    </source>
</evidence>
<keyword evidence="4" id="KW-1185">Reference proteome</keyword>
<keyword evidence="3" id="KW-0969">Cilium</keyword>
<feature type="compositionally biased region" description="Polar residues" evidence="1">
    <location>
        <begin position="1"/>
        <end position="15"/>
    </location>
</feature>
<feature type="region of interest" description="Disordered" evidence="1">
    <location>
        <begin position="1"/>
        <end position="47"/>
    </location>
</feature>
<feature type="compositionally biased region" description="Low complexity" evidence="1">
    <location>
        <begin position="356"/>
        <end position="401"/>
    </location>
</feature>
<dbReference type="EMBL" id="FXUG01000006">
    <property type="protein sequence ID" value="SMP58943.1"/>
    <property type="molecule type" value="Genomic_DNA"/>
</dbReference>
<feature type="region of interest" description="Disordered" evidence="1">
    <location>
        <begin position="356"/>
        <end position="404"/>
    </location>
</feature>
<feature type="compositionally biased region" description="Polar residues" evidence="1">
    <location>
        <begin position="223"/>
        <end position="236"/>
    </location>
</feature>
<evidence type="ECO:0000313" key="3">
    <source>
        <dbReference type="EMBL" id="SMP58943.1"/>
    </source>
</evidence>
<evidence type="ECO:0000259" key="2">
    <source>
        <dbReference type="Pfam" id="PF02120"/>
    </source>
</evidence>
<evidence type="ECO:0000256" key="1">
    <source>
        <dbReference type="SAM" id="MobiDB-lite"/>
    </source>
</evidence>
<accession>A0ABY1Q669</accession>
<feature type="compositionally biased region" description="Polar residues" evidence="1">
    <location>
        <begin position="275"/>
        <end position="294"/>
    </location>
</feature>
<dbReference type="CDD" id="cd17470">
    <property type="entry name" value="T3SS_Flik_C"/>
    <property type="match status" value="1"/>
</dbReference>
<sequence>MSTTELRTTRDSTLFSTSSQSARSESSSAKIRQRVSSTADASLSMSGLGDPFAEIFAAISIADSPAASVAPVSDTPSDHEPTEDASVVESKSDDDEADDEPQASSDVKSELAFGQAEQANVPQVTTDESVTLDQESEQPTAVSQESLGTEPSDNEPGLTDAEVGAVSVEADSEDPGAVVDAEMVVVASQSGEREKSDSDAEVVVEPEASVDAPNANDDVPKVKTSNQSDLTSQNAESDGEADTDSSHAVKNQGNVERRRYSSQQSGGNSGNGNSDQPTGESQQSSETVANQRGSVSAASKAGSPIGGGSGIDISSLTPVAPTPAASVAAGITPAAVASTAAKAASSAAGIAKSVTGNAATGTASTSTSNAADSASTPEIDASLKTGTSGSSTKGTESKATAGTDTLSAVQRAKLVQRVSRGFQHLGAGGGQIRMRLSPHELGAVQLQMSIQHGQLSGQMITETEAASQALREQLPQLRGALESQGIHLERLDILTESASDSMDADLSGQRFGDTSGQSGSNAFTQRQDQAESRQRAGWSGVRATAKESTTVTASVSRGATQPQSGVDLTA</sequence>
<feature type="compositionally biased region" description="Low complexity" evidence="1">
    <location>
        <begin position="16"/>
        <end position="28"/>
    </location>
</feature>